<organism evidence="2 3">
    <name type="scientific">Chlamydomonas reinhardtii</name>
    <name type="common">Chlamydomonas smithii</name>
    <dbReference type="NCBI Taxonomy" id="3055"/>
    <lineage>
        <taxon>Eukaryota</taxon>
        <taxon>Viridiplantae</taxon>
        <taxon>Chlorophyta</taxon>
        <taxon>core chlorophytes</taxon>
        <taxon>Chlorophyceae</taxon>
        <taxon>CS clade</taxon>
        <taxon>Chlamydomonadales</taxon>
        <taxon>Chlamydomonadaceae</taxon>
        <taxon>Chlamydomonas</taxon>
    </lineage>
</organism>
<dbReference type="GeneID" id="5718755"/>
<proteinExistence type="predicted"/>
<dbReference type="OrthoDB" id="537639at2759"/>
<protein>
    <submittedName>
        <fullName evidence="2">Uncharacterized protein</fullName>
    </submittedName>
</protein>
<evidence type="ECO:0000256" key="1">
    <source>
        <dbReference type="SAM" id="MobiDB-lite"/>
    </source>
</evidence>
<dbReference type="EMBL" id="CM008964">
    <property type="protein sequence ID" value="PNW85642.1"/>
    <property type="molecule type" value="Genomic_DNA"/>
</dbReference>
<dbReference type="OMA" id="TRSEMGW"/>
<keyword evidence="3" id="KW-1185">Reference proteome</keyword>
<dbReference type="AlphaFoldDB" id="A8IWR3"/>
<dbReference type="KEGG" id="cre:CHLRE_03g196100v5"/>
<evidence type="ECO:0000313" key="3">
    <source>
        <dbReference type="Proteomes" id="UP000006906"/>
    </source>
</evidence>
<dbReference type="InParanoid" id="A8IWR3"/>
<gene>
    <name evidence="2" type="ORF">CHLRE_03g196100v5</name>
</gene>
<accession>A8IWR3</accession>
<feature type="compositionally biased region" description="Gly residues" evidence="1">
    <location>
        <begin position="219"/>
        <end position="228"/>
    </location>
</feature>
<dbReference type="PaxDb" id="3055-EDP03313"/>
<reference evidence="2 3" key="1">
    <citation type="journal article" date="2007" name="Science">
        <title>The Chlamydomonas genome reveals the evolution of key animal and plant functions.</title>
        <authorList>
            <person name="Merchant S.S."/>
            <person name="Prochnik S.E."/>
            <person name="Vallon O."/>
            <person name="Harris E.H."/>
            <person name="Karpowicz S.J."/>
            <person name="Witman G.B."/>
            <person name="Terry A."/>
            <person name="Salamov A."/>
            <person name="Fritz-Laylin L.K."/>
            <person name="Marechal-Drouard L."/>
            <person name="Marshall W.F."/>
            <person name="Qu L.H."/>
            <person name="Nelson D.R."/>
            <person name="Sanderfoot A.A."/>
            <person name="Spalding M.H."/>
            <person name="Kapitonov V.V."/>
            <person name="Ren Q."/>
            <person name="Ferris P."/>
            <person name="Lindquist E."/>
            <person name="Shapiro H."/>
            <person name="Lucas S.M."/>
            <person name="Grimwood J."/>
            <person name="Schmutz J."/>
            <person name="Cardol P."/>
            <person name="Cerutti H."/>
            <person name="Chanfreau G."/>
            <person name="Chen C.L."/>
            <person name="Cognat V."/>
            <person name="Croft M.T."/>
            <person name="Dent R."/>
            <person name="Dutcher S."/>
            <person name="Fernandez E."/>
            <person name="Fukuzawa H."/>
            <person name="Gonzalez-Ballester D."/>
            <person name="Gonzalez-Halphen D."/>
            <person name="Hallmann A."/>
            <person name="Hanikenne M."/>
            <person name="Hippler M."/>
            <person name="Inwood W."/>
            <person name="Jabbari K."/>
            <person name="Kalanon M."/>
            <person name="Kuras R."/>
            <person name="Lefebvre P.A."/>
            <person name="Lemaire S.D."/>
            <person name="Lobanov A.V."/>
            <person name="Lohr M."/>
            <person name="Manuell A."/>
            <person name="Meier I."/>
            <person name="Mets L."/>
            <person name="Mittag M."/>
            <person name="Mittelmeier T."/>
            <person name="Moroney J.V."/>
            <person name="Moseley J."/>
            <person name="Napoli C."/>
            <person name="Nedelcu A.M."/>
            <person name="Niyogi K."/>
            <person name="Novoselov S.V."/>
            <person name="Paulsen I.T."/>
            <person name="Pazour G."/>
            <person name="Purton S."/>
            <person name="Ral J.P."/>
            <person name="Riano-Pachon D.M."/>
            <person name="Riekhof W."/>
            <person name="Rymarquis L."/>
            <person name="Schroda M."/>
            <person name="Stern D."/>
            <person name="Umen J."/>
            <person name="Willows R."/>
            <person name="Wilson N."/>
            <person name="Zimmer S.L."/>
            <person name="Allmer J."/>
            <person name="Balk J."/>
            <person name="Bisova K."/>
            <person name="Chen C.J."/>
            <person name="Elias M."/>
            <person name="Gendler K."/>
            <person name="Hauser C."/>
            <person name="Lamb M.R."/>
            <person name="Ledford H."/>
            <person name="Long J.C."/>
            <person name="Minagawa J."/>
            <person name="Page M.D."/>
            <person name="Pan J."/>
            <person name="Pootakham W."/>
            <person name="Roje S."/>
            <person name="Rose A."/>
            <person name="Stahlberg E."/>
            <person name="Terauchi A.M."/>
            <person name="Yang P."/>
            <person name="Ball S."/>
            <person name="Bowler C."/>
            <person name="Dieckmann C.L."/>
            <person name="Gladyshev V.N."/>
            <person name="Green P."/>
            <person name="Jorgensen R."/>
            <person name="Mayfield S."/>
            <person name="Mueller-Roeber B."/>
            <person name="Rajamani S."/>
            <person name="Sayre R.T."/>
            <person name="Brokstein P."/>
            <person name="Dubchak I."/>
            <person name="Goodstein D."/>
            <person name="Hornick L."/>
            <person name="Huang Y.W."/>
            <person name="Jhaveri J."/>
            <person name="Luo Y."/>
            <person name="Martinez D."/>
            <person name="Ngau W.C."/>
            <person name="Otillar B."/>
            <person name="Poliakov A."/>
            <person name="Porter A."/>
            <person name="Szajkowski L."/>
            <person name="Werner G."/>
            <person name="Zhou K."/>
            <person name="Grigoriev I.V."/>
            <person name="Rokhsar D.S."/>
            <person name="Grossman A.R."/>
        </authorList>
    </citation>
    <scope>NUCLEOTIDE SEQUENCE [LARGE SCALE GENOMIC DNA]</scope>
    <source>
        <strain evidence="3">CC-503</strain>
    </source>
</reference>
<sequence>MAEDFRETFKEIENNKALPEFNLQACMQSLESLGDPAKEIAKITEARRKRAAEAARREEANARLQEQCLEKHADADAEALALAEDADEPVEDAGAQGEEEVEPPSLEPLCLTLQQPLPAVDVSPLQLPLAGAEGEVLLQQLIGTRQLFDFLGAFTPDTATPVLRVLWQLVCYGEQPYAAYQQAVEYYRSTTRSEMGWVPQVVDFHSFFVATGFLPSHGQGHGGRGSGGSRKRSAGQEDAGEQAGAGGAAGPSSSGAGGSGTSAAARIPNLQCVLRLLVDLVGLHSAGQLDAGYDNAAQAAGKSLLQVLLRLLLDPDMCAVLYLEARAAVEAVMEPWEERLWRRVGEDSAVQALELGPSPRATWRLLASLPGSSERLRGWRQAMAMHLMRKVVPHNLPWTKHGAAGASRRGTSAASELQALLGPDSSPTAARAVVEALRRSKDKKVDYWRLMTILQCAQLVAWDTIYTSDSEDAANLYNYIYQYMNSFEQHMRGREALVMRIRVFLAESKAALDNSSGHGNE</sequence>
<name>A8IWR3_CHLRE</name>
<dbReference type="HOGENOM" id="CLU_523130_0_0_1"/>
<dbReference type="Proteomes" id="UP000006906">
    <property type="component" value="Chromosome 3"/>
</dbReference>
<feature type="compositionally biased region" description="Gly residues" evidence="1">
    <location>
        <begin position="243"/>
        <end position="260"/>
    </location>
</feature>
<dbReference type="RefSeq" id="XP_001693287.1">
    <property type="nucleotide sequence ID" value="XM_001693235.3"/>
</dbReference>
<evidence type="ECO:0000313" key="2">
    <source>
        <dbReference type="EMBL" id="PNW85642.1"/>
    </source>
</evidence>
<dbReference type="Gramene" id="PNW85642">
    <property type="protein sequence ID" value="PNW85642"/>
    <property type="gene ID" value="CHLRE_03g196100v5"/>
</dbReference>
<feature type="region of interest" description="Disordered" evidence="1">
    <location>
        <begin position="218"/>
        <end position="261"/>
    </location>
</feature>